<comment type="similarity">
    <text evidence="5">In the N-terminal section; belongs to the long-chain O-acyltransferase family.</text>
</comment>
<accession>A0A8T0GYS8</accession>
<dbReference type="SUPFAM" id="SSF52777">
    <property type="entry name" value="CoA-dependent acyltransferases"/>
    <property type="match status" value="1"/>
</dbReference>
<dbReference type="PANTHER" id="PTHR31650">
    <property type="entry name" value="O-ACYLTRANSFERASE (WSD1-LIKE) FAMILY PROTEIN"/>
    <property type="match status" value="1"/>
</dbReference>
<dbReference type="Pfam" id="PF06974">
    <property type="entry name" value="WS_DGAT_C"/>
    <property type="match status" value="1"/>
</dbReference>
<protein>
    <recommendedName>
        <fullName evidence="13">Diacylglycerol O-acyltransferase</fullName>
    </recommendedName>
</protein>
<comment type="catalytic activity">
    <reaction evidence="6">
        <text>a long chain fatty alcohol + a fatty acyl-CoA = a long-chain alcohol wax ester + CoA</text>
        <dbReference type="Rhea" id="RHEA:38443"/>
        <dbReference type="ChEBI" id="CHEBI:17135"/>
        <dbReference type="ChEBI" id="CHEBI:57287"/>
        <dbReference type="ChEBI" id="CHEBI:77636"/>
        <dbReference type="ChEBI" id="CHEBI:235323"/>
        <dbReference type="EC" id="2.3.1.75"/>
    </reaction>
</comment>
<evidence type="ECO:0000256" key="2">
    <source>
        <dbReference type="ARBA" id="ARBA00005189"/>
    </source>
</evidence>
<comment type="pathway">
    <text evidence="2">Lipid metabolism.</text>
</comment>
<dbReference type="Proteomes" id="UP000822688">
    <property type="component" value="Chromosome 8"/>
</dbReference>
<dbReference type="EMBL" id="CM026429">
    <property type="protein sequence ID" value="KAG0564971.1"/>
    <property type="molecule type" value="Genomic_DNA"/>
</dbReference>
<reference evidence="11" key="1">
    <citation type="submission" date="2020-06" db="EMBL/GenBank/DDBJ databases">
        <title>WGS assembly of Ceratodon purpureus strain R40.</title>
        <authorList>
            <person name="Carey S.B."/>
            <person name="Jenkins J."/>
            <person name="Shu S."/>
            <person name="Lovell J.T."/>
            <person name="Sreedasyam A."/>
            <person name="Maumus F."/>
            <person name="Tiley G.P."/>
            <person name="Fernandez-Pozo N."/>
            <person name="Barry K."/>
            <person name="Chen C."/>
            <person name="Wang M."/>
            <person name="Lipzen A."/>
            <person name="Daum C."/>
            <person name="Saski C.A."/>
            <person name="Payton A.C."/>
            <person name="Mcbreen J.C."/>
            <person name="Conrad R.E."/>
            <person name="Kollar L.M."/>
            <person name="Olsson S."/>
            <person name="Huttunen S."/>
            <person name="Landis J.B."/>
            <person name="Wickett N.J."/>
            <person name="Johnson M.G."/>
            <person name="Rensing S.A."/>
            <person name="Grimwood J."/>
            <person name="Schmutz J."/>
            <person name="Mcdaniel S.F."/>
        </authorList>
    </citation>
    <scope>NUCLEOTIDE SEQUENCE</scope>
    <source>
        <strain evidence="11">R40</strain>
    </source>
</reference>
<evidence type="ECO:0000256" key="5">
    <source>
        <dbReference type="ARBA" id="ARBA00024360"/>
    </source>
</evidence>
<dbReference type="InterPro" id="IPR004255">
    <property type="entry name" value="O-acyltransferase_WSD1_N"/>
</dbReference>
<evidence type="ECO:0000256" key="6">
    <source>
        <dbReference type="ARBA" id="ARBA00047604"/>
    </source>
</evidence>
<keyword evidence="8" id="KW-1133">Transmembrane helix</keyword>
<dbReference type="GO" id="GO:0005783">
    <property type="term" value="C:endoplasmic reticulum"/>
    <property type="evidence" value="ECO:0007669"/>
    <property type="project" value="UniProtKB-SubCell"/>
</dbReference>
<dbReference type="GO" id="GO:0019432">
    <property type="term" value="P:triglyceride biosynthetic process"/>
    <property type="evidence" value="ECO:0007669"/>
    <property type="project" value="TreeGrafter"/>
</dbReference>
<evidence type="ECO:0000256" key="7">
    <source>
        <dbReference type="ARBA" id="ARBA00048109"/>
    </source>
</evidence>
<keyword evidence="12" id="KW-1185">Reference proteome</keyword>
<dbReference type="AlphaFoldDB" id="A0A8T0GYS8"/>
<organism evidence="11 12">
    <name type="scientific">Ceratodon purpureus</name>
    <name type="common">Fire moss</name>
    <name type="synonym">Dicranum purpureum</name>
    <dbReference type="NCBI Taxonomy" id="3225"/>
    <lineage>
        <taxon>Eukaryota</taxon>
        <taxon>Viridiplantae</taxon>
        <taxon>Streptophyta</taxon>
        <taxon>Embryophyta</taxon>
        <taxon>Bryophyta</taxon>
        <taxon>Bryophytina</taxon>
        <taxon>Bryopsida</taxon>
        <taxon>Dicranidae</taxon>
        <taxon>Pseudoditrichales</taxon>
        <taxon>Ditrichaceae</taxon>
        <taxon>Ceratodon</taxon>
    </lineage>
</organism>
<evidence type="ECO:0000259" key="10">
    <source>
        <dbReference type="Pfam" id="PF06974"/>
    </source>
</evidence>
<feature type="transmembrane region" description="Helical" evidence="8">
    <location>
        <begin position="203"/>
        <end position="230"/>
    </location>
</feature>
<keyword evidence="8" id="KW-0812">Transmembrane</keyword>
<evidence type="ECO:0000259" key="9">
    <source>
        <dbReference type="Pfam" id="PF03007"/>
    </source>
</evidence>
<dbReference type="InterPro" id="IPR045034">
    <property type="entry name" value="O-acyltransferase_WSD1-like"/>
</dbReference>
<dbReference type="GO" id="GO:0005886">
    <property type="term" value="C:plasma membrane"/>
    <property type="evidence" value="ECO:0007669"/>
    <property type="project" value="TreeGrafter"/>
</dbReference>
<keyword evidence="8" id="KW-0472">Membrane</keyword>
<keyword evidence="3" id="KW-0808">Transferase</keyword>
<dbReference type="GO" id="GO:0004144">
    <property type="term" value="F:diacylglycerol O-acyltransferase activity"/>
    <property type="evidence" value="ECO:0007669"/>
    <property type="project" value="UniProtKB-EC"/>
</dbReference>
<keyword evidence="4" id="KW-0012">Acyltransferase</keyword>
<dbReference type="Pfam" id="PF03007">
    <property type="entry name" value="WS_DGAT_cat"/>
    <property type="match status" value="1"/>
</dbReference>
<evidence type="ECO:0000256" key="4">
    <source>
        <dbReference type="ARBA" id="ARBA00023315"/>
    </source>
</evidence>
<name>A0A8T0GYS8_CERPU</name>
<evidence type="ECO:0000256" key="8">
    <source>
        <dbReference type="SAM" id="Phobius"/>
    </source>
</evidence>
<comment type="caution">
    <text evidence="11">The sequence shown here is derived from an EMBL/GenBank/DDBJ whole genome shotgun (WGS) entry which is preliminary data.</text>
</comment>
<sequence>MSSEALPGLRLRKINVKQKESTVSAVATLPVAEEPVTPAGRLFMEKDMNCYILCTLAFENPINVEEFKKTFLVTLVNHKRFQSIIVQDKKGRDIWVPVEVNIDDHIVEANVDTSDPTYVENYVTDLAIAPPLDVKRPMWQFHVLNGTSGNAAGHMIVRVHHALGDGTSLMSLLLACTRRLGSPDELPAVPVARRRERERKSAFRHILSLLNLFWNTLVGVFLFTSTAIWLKDSESVIKGHTGVEKEKKKLNFVSLEMADMVTVKDSVNGTVNDVLMGIVGSALRTYLVGRDAASSPANSAGEIETSADSDPKAEVVKTKSKIASKVEKLRIRACAMMNTRGSPGLQELASMMEGGSQHRWGNRMGYLLMDIPLKYHLDPLDYVRAAKKVTDRKKASLEGIFTYWSGAMLMGLTGPKPPLILTRRIVLQTTLTVSNVPGPTEPVTFAGNPIVGIFPTVSGHPQSVSIYLQTYMGKASLVVMSAESAIPDPEVFCKLCVDSLKDMVRAAKSRPVPPA</sequence>
<dbReference type="GO" id="GO:0047196">
    <property type="term" value="F:long-chain-alcohol O-fatty-acyltransferase activity"/>
    <property type="evidence" value="ECO:0007669"/>
    <property type="project" value="UniProtKB-EC"/>
</dbReference>
<feature type="domain" description="O-acyltransferase WSD1 C-terminal" evidence="10">
    <location>
        <begin position="360"/>
        <end position="503"/>
    </location>
</feature>
<evidence type="ECO:0000256" key="1">
    <source>
        <dbReference type="ARBA" id="ARBA00004771"/>
    </source>
</evidence>
<evidence type="ECO:0008006" key="13">
    <source>
        <dbReference type="Google" id="ProtNLM"/>
    </source>
</evidence>
<dbReference type="Gene3D" id="3.30.559.10">
    <property type="entry name" value="Chloramphenicol acetyltransferase-like domain"/>
    <property type="match status" value="1"/>
</dbReference>
<evidence type="ECO:0000313" key="11">
    <source>
        <dbReference type="EMBL" id="KAG0564971.1"/>
    </source>
</evidence>
<dbReference type="InterPro" id="IPR023213">
    <property type="entry name" value="CAT-like_dom_sf"/>
</dbReference>
<dbReference type="InterPro" id="IPR009721">
    <property type="entry name" value="O-acyltransferase_WSD1_C"/>
</dbReference>
<feature type="domain" description="O-acyltransferase WSD1-like N-terminal" evidence="9">
    <location>
        <begin position="89"/>
        <end position="274"/>
    </location>
</feature>
<gene>
    <name evidence="11" type="ORF">KC19_8G153300</name>
</gene>
<evidence type="ECO:0000313" key="12">
    <source>
        <dbReference type="Proteomes" id="UP000822688"/>
    </source>
</evidence>
<proteinExistence type="inferred from homology"/>
<comment type="catalytic activity">
    <reaction evidence="7">
        <text>an acyl-CoA + a 1,2-diacyl-sn-glycerol = a triacyl-sn-glycerol + CoA</text>
        <dbReference type="Rhea" id="RHEA:10868"/>
        <dbReference type="ChEBI" id="CHEBI:17815"/>
        <dbReference type="ChEBI" id="CHEBI:57287"/>
        <dbReference type="ChEBI" id="CHEBI:58342"/>
        <dbReference type="ChEBI" id="CHEBI:64615"/>
        <dbReference type="EC" id="2.3.1.20"/>
    </reaction>
</comment>
<dbReference type="PANTHER" id="PTHR31650:SF1">
    <property type="entry name" value="WAX ESTER SYNTHASE_DIACYLGLYCEROL ACYLTRANSFERASE 4-RELATED"/>
    <property type="match status" value="1"/>
</dbReference>
<comment type="pathway">
    <text evidence="1">Glycerolipid metabolism; triacylglycerol biosynthesis.</text>
</comment>
<evidence type="ECO:0000256" key="3">
    <source>
        <dbReference type="ARBA" id="ARBA00022679"/>
    </source>
</evidence>